<dbReference type="PANTHER" id="PTHR31642">
    <property type="entry name" value="TRICHOTHECENE 3-O-ACETYLTRANSFERASE"/>
    <property type="match status" value="1"/>
</dbReference>
<keyword evidence="4" id="KW-1185">Reference proteome</keyword>
<dbReference type="InterPro" id="IPR023213">
    <property type="entry name" value="CAT-like_dom_sf"/>
</dbReference>
<dbReference type="InterPro" id="IPR050317">
    <property type="entry name" value="Plant_Fungal_Acyltransferase"/>
</dbReference>
<proteinExistence type="inferred from homology"/>
<evidence type="ECO:0000313" key="4">
    <source>
        <dbReference type="Proteomes" id="UP001472677"/>
    </source>
</evidence>
<dbReference type="Pfam" id="PF02458">
    <property type="entry name" value="Transferase"/>
    <property type="match status" value="1"/>
</dbReference>
<evidence type="ECO:0000256" key="2">
    <source>
        <dbReference type="SAM" id="MobiDB-lite"/>
    </source>
</evidence>
<feature type="region of interest" description="Disordered" evidence="2">
    <location>
        <begin position="450"/>
        <end position="530"/>
    </location>
</feature>
<evidence type="ECO:0000313" key="3">
    <source>
        <dbReference type="EMBL" id="KAK8515390.1"/>
    </source>
</evidence>
<evidence type="ECO:0000256" key="1">
    <source>
        <dbReference type="ARBA" id="ARBA00009861"/>
    </source>
</evidence>
<gene>
    <name evidence="3" type="ORF">V6N12_075433</name>
</gene>
<dbReference type="EMBL" id="JBBPBM010000063">
    <property type="protein sequence ID" value="KAK8515390.1"/>
    <property type="molecule type" value="Genomic_DNA"/>
</dbReference>
<reference evidence="3 4" key="1">
    <citation type="journal article" date="2024" name="G3 (Bethesda)">
        <title>Genome assembly of Hibiscus sabdariffa L. provides insights into metabolisms of medicinal natural products.</title>
        <authorList>
            <person name="Kim T."/>
        </authorList>
    </citation>
    <scope>NUCLEOTIDE SEQUENCE [LARGE SCALE GENOMIC DNA]</scope>
    <source>
        <strain evidence="3">TK-2024</strain>
        <tissue evidence="3">Old leaves</tissue>
    </source>
</reference>
<comment type="caution">
    <text evidence="3">The sequence shown here is derived from an EMBL/GenBank/DDBJ whole genome shotgun (WGS) entry which is preliminary data.</text>
</comment>
<comment type="similarity">
    <text evidence="1">Belongs to the plant acyltransferase family.</text>
</comment>
<protein>
    <recommendedName>
        <fullName evidence="5">Shikimate O-hydroxycinnamoyltransferase</fullName>
    </recommendedName>
</protein>
<dbReference type="PANTHER" id="PTHR31642:SF194">
    <property type="entry name" value="SHIKIMATE O-HYDROXYCINNAMOYLTRANSFERASE-LIKE"/>
    <property type="match status" value="1"/>
</dbReference>
<sequence length="530" mass="58678">MEITVKKSTMVYPAEETPKHRLWSTNLELLMTLHHVPTVYFFRPDGSSDFFDAKTLMEALSKVLVPFYPMAGRLGRDENGRVEIICNGDGALFIEAETDAVIDDFVGDTILSPDLWRFVPKVDYSADISSYPLILAQVTRLKCGGVCLGMAFQHTLGDGPAGIHFVNSWAEIARGRPLSAEPFIERYLLRARDPPTPTFHHIEYDPPLSMDVDSGFDDSDPQTTVSIFKITHDQLNNLKAKANKDGNGGNFSTYNSLAAHIWRCANKARGLSDDQATKLYIPIDGRSRLQPPLPQSYVGNVIFMAATIAKHGAIQSETFSDTAKRIKDILKRMDDEYLRSAIDHMEKVPNVKAPVRGAKGFQCPNLSINSWMWLPVYEADFGWGRPIWLGPARVSQDGKTYVLPSPVKDGSLSLVTSTVPEANSYRREENGEQNFAEKFATGRHFSLKANQTSDTNINPDRPQNAAPDESTTTAASHRPGGARYPVEGPETSNLATHNPDPMQPKNPPHHCIPGKHAEQTPPSPFGAIHE</sequence>
<organism evidence="3 4">
    <name type="scientific">Hibiscus sabdariffa</name>
    <name type="common">roselle</name>
    <dbReference type="NCBI Taxonomy" id="183260"/>
    <lineage>
        <taxon>Eukaryota</taxon>
        <taxon>Viridiplantae</taxon>
        <taxon>Streptophyta</taxon>
        <taxon>Embryophyta</taxon>
        <taxon>Tracheophyta</taxon>
        <taxon>Spermatophyta</taxon>
        <taxon>Magnoliopsida</taxon>
        <taxon>eudicotyledons</taxon>
        <taxon>Gunneridae</taxon>
        <taxon>Pentapetalae</taxon>
        <taxon>rosids</taxon>
        <taxon>malvids</taxon>
        <taxon>Malvales</taxon>
        <taxon>Malvaceae</taxon>
        <taxon>Malvoideae</taxon>
        <taxon>Hibiscus</taxon>
    </lineage>
</organism>
<dbReference type="Gene3D" id="3.30.559.10">
    <property type="entry name" value="Chloramphenicol acetyltransferase-like domain"/>
    <property type="match status" value="2"/>
</dbReference>
<dbReference type="Proteomes" id="UP001472677">
    <property type="component" value="Unassembled WGS sequence"/>
</dbReference>
<name>A0ABR2C7K2_9ROSI</name>
<accession>A0ABR2C7K2</accession>
<evidence type="ECO:0008006" key="5">
    <source>
        <dbReference type="Google" id="ProtNLM"/>
    </source>
</evidence>